<proteinExistence type="predicted"/>
<sequence>MRKYWKVVAILALIVVGVSTYLVQTALASQDLPRFEIEHKNGDESVVEDVSFSGAYVQHNIQNVFRFDGEETEYSIESSFIEEMIGSKGPVEEELIEKYRDFMRGKPYLYNNFYNGDDALVIVEEDWNYTGQSRAKLNVSYLNKETEKELETVINVENAHYANVIEVQYMDGRIHIYVNYAEQESRILREFIYDVEGEAIVSDKKILETKEPEGQGFTEINKLTESVTYQPTQFMVIRATDVLLEEGLNGDFHEKERDEGLYRYDIKNGELSELDLPSEEYGHANRFDGKYLYFEQPTEGEQLLIKPYDIVEEKFINDIELHPSGQKNHQMTFSYEVYDQKLYVLNGLNLKVIDVATGETIYEGEIVTKGNVDLDQVRLDTIINFD</sequence>
<name>A0ABW5QDZ6_9BACI</name>
<accession>A0ABW5QDZ6</accession>
<evidence type="ECO:0000313" key="2">
    <source>
        <dbReference type="Proteomes" id="UP001597452"/>
    </source>
</evidence>
<dbReference type="RefSeq" id="WP_377330342.1">
    <property type="nucleotide sequence ID" value="NZ_JBHUMZ010000052.1"/>
</dbReference>
<dbReference type="Proteomes" id="UP001597452">
    <property type="component" value="Unassembled WGS sequence"/>
</dbReference>
<organism evidence="1 2">
    <name type="scientific">Piscibacillus salipiscarius</name>
    <dbReference type="NCBI Taxonomy" id="299480"/>
    <lineage>
        <taxon>Bacteria</taxon>
        <taxon>Bacillati</taxon>
        <taxon>Bacillota</taxon>
        <taxon>Bacilli</taxon>
        <taxon>Bacillales</taxon>
        <taxon>Bacillaceae</taxon>
        <taxon>Piscibacillus</taxon>
    </lineage>
</organism>
<protein>
    <submittedName>
        <fullName evidence="1">Uncharacterized protein</fullName>
    </submittedName>
</protein>
<reference evidence="2" key="1">
    <citation type="journal article" date="2019" name="Int. J. Syst. Evol. Microbiol.">
        <title>The Global Catalogue of Microorganisms (GCM) 10K type strain sequencing project: providing services to taxonomists for standard genome sequencing and annotation.</title>
        <authorList>
            <consortium name="The Broad Institute Genomics Platform"/>
            <consortium name="The Broad Institute Genome Sequencing Center for Infectious Disease"/>
            <person name="Wu L."/>
            <person name="Ma J."/>
        </authorList>
    </citation>
    <scope>NUCLEOTIDE SEQUENCE [LARGE SCALE GENOMIC DNA]</scope>
    <source>
        <strain evidence="2">TISTR 1571</strain>
    </source>
</reference>
<comment type="caution">
    <text evidence="1">The sequence shown here is derived from an EMBL/GenBank/DDBJ whole genome shotgun (WGS) entry which is preliminary data.</text>
</comment>
<dbReference type="EMBL" id="JBHUMZ010000052">
    <property type="protein sequence ID" value="MFD2640231.1"/>
    <property type="molecule type" value="Genomic_DNA"/>
</dbReference>
<keyword evidence="2" id="KW-1185">Reference proteome</keyword>
<gene>
    <name evidence="1" type="ORF">ACFSW4_15285</name>
</gene>
<evidence type="ECO:0000313" key="1">
    <source>
        <dbReference type="EMBL" id="MFD2640231.1"/>
    </source>
</evidence>